<reference evidence="1" key="1">
    <citation type="journal article" date="2023" name="Science">
        <title>Genome structures resolve the early diversification of teleost fishes.</title>
        <authorList>
            <person name="Parey E."/>
            <person name="Louis A."/>
            <person name="Montfort J."/>
            <person name="Bouchez O."/>
            <person name="Roques C."/>
            <person name="Iampietro C."/>
            <person name="Lluch J."/>
            <person name="Castinel A."/>
            <person name="Donnadieu C."/>
            <person name="Desvignes T."/>
            <person name="Floi Bucao C."/>
            <person name="Jouanno E."/>
            <person name="Wen M."/>
            <person name="Mejri S."/>
            <person name="Dirks R."/>
            <person name="Jansen H."/>
            <person name="Henkel C."/>
            <person name="Chen W.J."/>
            <person name="Zahm M."/>
            <person name="Cabau C."/>
            <person name="Klopp C."/>
            <person name="Thompson A.W."/>
            <person name="Robinson-Rechavi M."/>
            <person name="Braasch I."/>
            <person name="Lecointre G."/>
            <person name="Bobe J."/>
            <person name="Postlethwait J.H."/>
            <person name="Berthelot C."/>
            <person name="Roest Crollius H."/>
            <person name="Guiguen Y."/>
        </authorList>
    </citation>
    <scope>NUCLEOTIDE SEQUENCE</scope>
    <source>
        <strain evidence="1">WJC10195</strain>
    </source>
</reference>
<sequence length="91" mass="10113">MKDDISVALFSQTHTDASRHMLAACCWCSNWTLSYVAQWTGPIMLSSEATDSFSHVFLMSALNSPYWTPFNLAIPMQSLLPPGTGLRSRTL</sequence>
<evidence type="ECO:0000313" key="2">
    <source>
        <dbReference type="Proteomes" id="UP001152622"/>
    </source>
</evidence>
<keyword evidence="2" id="KW-1185">Reference proteome</keyword>
<evidence type="ECO:0000313" key="1">
    <source>
        <dbReference type="EMBL" id="KAJ8381586.1"/>
    </source>
</evidence>
<dbReference type="EMBL" id="JAINUF010000001">
    <property type="protein sequence ID" value="KAJ8381586.1"/>
    <property type="molecule type" value="Genomic_DNA"/>
</dbReference>
<gene>
    <name evidence="1" type="ORF">SKAU_G00023640</name>
</gene>
<accession>A0A9Q1GC97</accession>
<protein>
    <submittedName>
        <fullName evidence="1">Uncharacterized protein</fullName>
    </submittedName>
</protein>
<dbReference type="AlphaFoldDB" id="A0A9Q1GC97"/>
<proteinExistence type="predicted"/>
<dbReference type="Proteomes" id="UP001152622">
    <property type="component" value="Chromosome 1"/>
</dbReference>
<organism evidence="1 2">
    <name type="scientific">Synaphobranchus kaupii</name>
    <name type="common">Kaup's arrowtooth eel</name>
    <dbReference type="NCBI Taxonomy" id="118154"/>
    <lineage>
        <taxon>Eukaryota</taxon>
        <taxon>Metazoa</taxon>
        <taxon>Chordata</taxon>
        <taxon>Craniata</taxon>
        <taxon>Vertebrata</taxon>
        <taxon>Euteleostomi</taxon>
        <taxon>Actinopterygii</taxon>
        <taxon>Neopterygii</taxon>
        <taxon>Teleostei</taxon>
        <taxon>Anguilliformes</taxon>
        <taxon>Synaphobranchidae</taxon>
        <taxon>Synaphobranchus</taxon>
    </lineage>
</organism>
<name>A0A9Q1GC97_SYNKA</name>
<comment type="caution">
    <text evidence="1">The sequence shown here is derived from an EMBL/GenBank/DDBJ whole genome shotgun (WGS) entry which is preliminary data.</text>
</comment>